<dbReference type="InterPro" id="IPR015615">
    <property type="entry name" value="TGF-beta-rel"/>
</dbReference>
<protein>
    <submittedName>
        <fullName evidence="9">Transforming growth factor beta-3 proprotein-like</fullName>
    </submittedName>
</protein>
<evidence type="ECO:0000256" key="2">
    <source>
        <dbReference type="ARBA" id="ARBA00006656"/>
    </source>
</evidence>
<accession>A0A6P7TZR7</accession>
<dbReference type="Proteomes" id="UP000515154">
    <property type="component" value="Unplaced"/>
</dbReference>
<dbReference type="Pfam" id="PF00019">
    <property type="entry name" value="TGF_beta"/>
    <property type="match status" value="1"/>
</dbReference>
<gene>
    <name evidence="9" type="primary">LOC115229175</name>
</gene>
<comment type="subcellular location">
    <subcellularLocation>
        <location evidence="1">Secreted</location>
    </subcellularLocation>
</comment>
<dbReference type="PROSITE" id="PS00250">
    <property type="entry name" value="TGF_BETA_1"/>
    <property type="match status" value="1"/>
</dbReference>
<keyword evidence="3" id="KW-0964">Secreted</keyword>
<dbReference type="PROSITE" id="PS51362">
    <property type="entry name" value="TGF_BETA_2"/>
    <property type="match status" value="1"/>
</dbReference>
<dbReference type="PANTHER" id="PTHR11848">
    <property type="entry name" value="TGF-BETA FAMILY"/>
    <property type="match status" value="1"/>
</dbReference>
<reference evidence="9" key="1">
    <citation type="submission" date="2025-08" db="UniProtKB">
        <authorList>
            <consortium name="RefSeq"/>
        </authorList>
    </citation>
    <scope>IDENTIFICATION</scope>
</reference>
<dbReference type="InterPro" id="IPR017948">
    <property type="entry name" value="TGFb_CS"/>
</dbReference>
<dbReference type="SUPFAM" id="SSF57501">
    <property type="entry name" value="Cystine-knot cytokines"/>
    <property type="match status" value="1"/>
</dbReference>
<keyword evidence="8" id="KW-1185">Reference proteome</keyword>
<dbReference type="SMART" id="SM00204">
    <property type="entry name" value="TGFB"/>
    <property type="match status" value="1"/>
</dbReference>
<evidence type="ECO:0000256" key="4">
    <source>
        <dbReference type="ARBA" id="ARBA00023030"/>
    </source>
</evidence>
<evidence type="ECO:0000259" key="7">
    <source>
        <dbReference type="PROSITE" id="PS51362"/>
    </source>
</evidence>
<dbReference type="GO" id="GO:0005615">
    <property type="term" value="C:extracellular space"/>
    <property type="evidence" value="ECO:0007669"/>
    <property type="project" value="TreeGrafter"/>
</dbReference>
<name>A0A6P7TZR7_9MOLL</name>
<dbReference type="KEGG" id="osn:115229175"/>
<feature type="domain" description="TGF-beta family profile" evidence="7">
    <location>
        <begin position="63"/>
        <end position="166"/>
    </location>
</feature>
<evidence type="ECO:0000313" key="8">
    <source>
        <dbReference type="Proteomes" id="UP000515154"/>
    </source>
</evidence>
<dbReference type="InterPro" id="IPR001839">
    <property type="entry name" value="TGF-b_C"/>
</dbReference>
<evidence type="ECO:0000256" key="5">
    <source>
        <dbReference type="ARBA" id="ARBA00023157"/>
    </source>
</evidence>
<comment type="similarity">
    <text evidence="2 6">Belongs to the TGF-beta family.</text>
</comment>
<dbReference type="GO" id="GO:0005125">
    <property type="term" value="F:cytokine activity"/>
    <property type="evidence" value="ECO:0007669"/>
    <property type="project" value="TreeGrafter"/>
</dbReference>
<keyword evidence="4 6" id="KW-0339">Growth factor</keyword>
<dbReference type="Gene3D" id="2.10.90.10">
    <property type="entry name" value="Cystine-knot cytokines"/>
    <property type="match status" value="1"/>
</dbReference>
<evidence type="ECO:0000256" key="6">
    <source>
        <dbReference type="RuleBase" id="RU000354"/>
    </source>
</evidence>
<evidence type="ECO:0000256" key="1">
    <source>
        <dbReference type="ARBA" id="ARBA00004613"/>
    </source>
</evidence>
<evidence type="ECO:0000313" key="9">
    <source>
        <dbReference type="RefSeq" id="XP_029655435.1"/>
    </source>
</evidence>
<dbReference type="InterPro" id="IPR029034">
    <property type="entry name" value="Cystine-knot_cytokine"/>
</dbReference>
<evidence type="ECO:0000256" key="3">
    <source>
        <dbReference type="ARBA" id="ARBA00022525"/>
    </source>
</evidence>
<dbReference type="GO" id="GO:0008083">
    <property type="term" value="F:growth factor activity"/>
    <property type="evidence" value="ECO:0007669"/>
    <property type="project" value="UniProtKB-KW"/>
</dbReference>
<dbReference type="CDD" id="cd08698">
    <property type="entry name" value="TGF_beta_SF"/>
    <property type="match status" value="1"/>
</dbReference>
<keyword evidence="5" id="KW-1015">Disulfide bond</keyword>
<dbReference type="PANTHER" id="PTHR11848:SF309">
    <property type="entry name" value="INHIBIN BETA CHAIN"/>
    <property type="match status" value="1"/>
</dbReference>
<organism evidence="8 9">
    <name type="scientific">Octopus sinensis</name>
    <name type="common">East Asian common octopus</name>
    <dbReference type="NCBI Taxonomy" id="2607531"/>
    <lineage>
        <taxon>Eukaryota</taxon>
        <taxon>Metazoa</taxon>
        <taxon>Spiralia</taxon>
        <taxon>Lophotrochozoa</taxon>
        <taxon>Mollusca</taxon>
        <taxon>Cephalopoda</taxon>
        <taxon>Coleoidea</taxon>
        <taxon>Octopodiformes</taxon>
        <taxon>Octopoda</taxon>
        <taxon>Incirrata</taxon>
        <taxon>Octopodidae</taxon>
        <taxon>Octopus</taxon>
    </lineage>
</organism>
<dbReference type="RefSeq" id="XP_029655435.1">
    <property type="nucleotide sequence ID" value="XM_029799575.1"/>
</dbReference>
<dbReference type="AlphaFoldDB" id="A0A6P7TZR7"/>
<proteinExistence type="inferred from homology"/>
<sequence>MKIVFILYYFVNFISTDTDWKTFIEQEKQKIFDGLGILEAPEYHKIKEIEKQQFSKLLRNHGIKKRNSQTCDEYNCCVTARKVTFEEIGLEWIISPSSYLAQECEGPCSIKNLNYTPPLKTYLRILHKKSCCVPYEFEDMNVVIMNGSRPQFKQIKDLLATKCRCV</sequence>